<gene>
    <name evidence="1" type="ORF">H9L24_07225</name>
</gene>
<dbReference type="KEGG" id="amon:H9L24_07225"/>
<organism evidence="1 2">
    <name type="scientific">Paenacidovorax monticola</name>
    <dbReference type="NCBI Taxonomy" id="1926868"/>
    <lineage>
        <taxon>Bacteria</taxon>
        <taxon>Pseudomonadati</taxon>
        <taxon>Pseudomonadota</taxon>
        <taxon>Betaproteobacteria</taxon>
        <taxon>Burkholderiales</taxon>
        <taxon>Comamonadaceae</taxon>
        <taxon>Paenacidovorax</taxon>
    </lineage>
</organism>
<evidence type="ECO:0000313" key="2">
    <source>
        <dbReference type="Proteomes" id="UP000516057"/>
    </source>
</evidence>
<protein>
    <recommendedName>
        <fullName evidence="3">DUF1963 domain-containing protein</fullName>
    </recommendedName>
</protein>
<dbReference type="RefSeq" id="WP_187737583.1">
    <property type="nucleotide sequence ID" value="NZ_CP060790.1"/>
</dbReference>
<proteinExistence type="predicted"/>
<accession>A0A7H0HJ86</accession>
<sequence>MPTPLAITPDNPRPSAPRLGGGALIGGVAPWPHGPTGQPLVLAASLPAAFLAEHAGIAIGAGRVASVFTTYAPGTYFLDAITYGGDPAELALLRRGTTQVLVHVAGALVHGALELPAHGIHAQAGGGDALSFIGGAPNWLQNEDLELDGLAFACQIDGGDLPQPLRDLFYLADGVGYLYLPAQAAEGIDRSGLFFVQVT</sequence>
<keyword evidence="2" id="KW-1185">Reference proteome</keyword>
<dbReference type="AlphaFoldDB" id="A0A7H0HJ86"/>
<reference evidence="1 2" key="1">
    <citation type="submission" date="2020-08" db="EMBL/GenBank/DDBJ databases">
        <title>Genome sequence of Acidovorax monticola KACC 19171T.</title>
        <authorList>
            <person name="Hyun D.-W."/>
            <person name="Bae J.-W."/>
        </authorList>
    </citation>
    <scope>NUCLEOTIDE SEQUENCE [LARGE SCALE GENOMIC DNA]</scope>
    <source>
        <strain evidence="1 2">KACC 19171</strain>
    </source>
</reference>
<name>A0A7H0HJ86_9BURK</name>
<dbReference type="EMBL" id="CP060790">
    <property type="protein sequence ID" value="QNP60602.1"/>
    <property type="molecule type" value="Genomic_DNA"/>
</dbReference>
<evidence type="ECO:0008006" key="3">
    <source>
        <dbReference type="Google" id="ProtNLM"/>
    </source>
</evidence>
<dbReference type="Proteomes" id="UP000516057">
    <property type="component" value="Chromosome"/>
</dbReference>
<evidence type="ECO:0000313" key="1">
    <source>
        <dbReference type="EMBL" id="QNP60602.1"/>
    </source>
</evidence>